<feature type="domain" description="Beta-lactamase-like ARB-00930-like C-terminal" evidence="2">
    <location>
        <begin position="102"/>
        <end position="199"/>
    </location>
</feature>
<dbReference type="EMBL" id="SBHS01000006">
    <property type="protein sequence ID" value="TWU76104.1"/>
    <property type="molecule type" value="Genomic_DNA"/>
</dbReference>
<reference evidence="4" key="1">
    <citation type="submission" date="2018-12" db="EMBL/GenBank/DDBJ databases">
        <title>The complete genome of Metarhizium rileyi, a key fungal pathogen of Lepidoptera.</title>
        <authorList>
            <person name="Binneck E."/>
            <person name="Lastra C.C.L."/>
            <person name="Sosa-Gomez D.R."/>
        </authorList>
    </citation>
    <scope>NUCLEOTIDE SEQUENCE [LARGE SCALE GENOMIC DNA]</scope>
    <source>
        <strain evidence="4">Cep018-CH2</strain>
    </source>
</reference>
<evidence type="ECO:0000313" key="3">
    <source>
        <dbReference type="EMBL" id="TWU76104.1"/>
    </source>
</evidence>
<organism evidence="3 4">
    <name type="scientific">Metarhizium rileyi (strain RCEF 4871)</name>
    <name type="common">Nomuraea rileyi</name>
    <dbReference type="NCBI Taxonomy" id="1649241"/>
    <lineage>
        <taxon>Eukaryota</taxon>
        <taxon>Fungi</taxon>
        <taxon>Dikarya</taxon>
        <taxon>Ascomycota</taxon>
        <taxon>Pezizomycotina</taxon>
        <taxon>Sordariomycetes</taxon>
        <taxon>Hypocreomycetidae</taxon>
        <taxon>Hypocreales</taxon>
        <taxon>Clavicipitaceae</taxon>
        <taxon>Metarhizium</taxon>
    </lineage>
</organism>
<dbReference type="AlphaFoldDB" id="A0A5C6GFN6"/>
<accession>A0A5C6GFN6</accession>
<evidence type="ECO:0000256" key="1">
    <source>
        <dbReference type="SAM" id="MobiDB-lite"/>
    </source>
</evidence>
<comment type="caution">
    <text evidence="3">The sequence shown here is derived from an EMBL/GenBank/DDBJ whole genome shotgun (WGS) entry which is preliminary data.</text>
</comment>
<protein>
    <recommendedName>
        <fullName evidence="2">Beta-lactamase-like ARB-00930-like C-terminal domain-containing protein</fullName>
    </recommendedName>
</protein>
<evidence type="ECO:0000313" key="4">
    <source>
        <dbReference type="Proteomes" id="UP000317257"/>
    </source>
</evidence>
<dbReference type="Proteomes" id="UP000317257">
    <property type="component" value="Unassembled WGS sequence"/>
</dbReference>
<proteinExistence type="predicted"/>
<dbReference type="InterPro" id="IPR058664">
    <property type="entry name" value="ARB_00930-like_C"/>
</dbReference>
<sequence length="201" mass="22894">MISQRPPGGKKVYNEYLRSVVRFAPIPLDRLQQSSTAGRRDRSYPDRTNLSSSSTLNEAGENLTKTLYDALKGVIEAGWPVDNLSFSLSKQLWTLTMGQYTTAFGSTVRLFPTELSQTTQMNGKNAAVEIWRLWLEFGQPTKSEMPGSSLEHENCLQRTLGDWFHYGKEPLDRVIFYKYKDQLVVVGFEMPFLRSGILKPM</sequence>
<evidence type="ECO:0000259" key="2">
    <source>
        <dbReference type="Pfam" id="PF26335"/>
    </source>
</evidence>
<dbReference type="Pfam" id="PF26335">
    <property type="entry name" value="ARB_00930_C"/>
    <property type="match status" value="1"/>
</dbReference>
<gene>
    <name evidence="3" type="ORF">ED733_007769</name>
</gene>
<feature type="region of interest" description="Disordered" evidence="1">
    <location>
        <begin position="32"/>
        <end position="56"/>
    </location>
</feature>
<name>A0A5C6GFN6_METRR</name>
<feature type="compositionally biased region" description="Polar residues" evidence="1">
    <location>
        <begin position="46"/>
        <end position="56"/>
    </location>
</feature>